<feature type="compositionally biased region" description="Polar residues" evidence="1">
    <location>
        <begin position="1846"/>
        <end position="1861"/>
    </location>
</feature>
<feature type="compositionally biased region" description="Polar residues" evidence="1">
    <location>
        <begin position="1538"/>
        <end position="1554"/>
    </location>
</feature>
<feature type="region of interest" description="Disordered" evidence="1">
    <location>
        <begin position="2374"/>
        <end position="2439"/>
    </location>
</feature>
<feature type="compositionally biased region" description="Basic and acidic residues" evidence="1">
    <location>
        <begin position="1268"/>
        <end position="1294"/>
    </location>
</feature>
<feature type="compositionally biased region" description="Polar residues" evidence="1">
    <location>
        <begin position="3557"/>
        <end position="3574"/>
    </location>
</feature>
<feature type="compositionally biased region" description="Basic and acidic residues" evidence="1">
    <location>
        <begin position="2402"/>
        <end position="2419"/>
    </location>
</feature>
<feature type="compositionally biased region" description="Basic and acidic residues" evidence="1">
    <location>
        <begin position="1602"/>
        <end position="1632"/>
    </location>
</feature>
<feature type="compositionally biased region" description="Polar residues" evidence="1">
    <location>
        <begin position="3609"/>
        <end position="3626"/>
    </location>
</feature>
<feature type="compositionally biased region" description="Polar residues" evidence="1">
    <location>
        <begin position="3170"/>
        <end position="3181"/>
    </location>
</feature>
<feature type="region of interest" description="Disordered" evidence="1">
    <location>
        <begin position="233"/>
        <end position="373"/>
    </location>
</feature>
<feature type="region of interest" description="Disordered" evidence="1">
    <location>
        <begin position="2635"/>
        <end position="2684"/>
    </location>
</feature>
<feature type="region of interest" description="Disordered" evidence="1">
    <location>
        <begin position="2280"/>
        <end position="2360"/>
    </location>
</feature>
<feature type="compositionally biased region" description="Polar residues" evidence="1">
    <location>
        <begin position="3207"/>
        <end position="3227"/>
    </location>
</feature>
<feature type="compositionally biased region" description="Polar residues" evidence="1">
    <location>
        <begin position="2817"/>
        <end position="2867"/>
    </location>
</feature>
<feature type="compositionally biased region" description="Low complexity" evidence="1">
    <location>
        <begin position="2322"/>
        <end position="2341"/>
    </location>
</feature>
<feature type="compositionally biased region" description="Basic and acidic residues" evidence="1">
    <location>
        <begin position="1245"/>
        <end position="1254"/>
    </location>
</feature>
<feature type="compositionally biased region" description="Polar residues" evidence="1">
    <location>
        <begin position="3080"/>
        <end position="3100"/>
    </location>
</feature>
<feature type="compositionally biased region" description="Polar residues" evidence="1">
    <location>
        <begin position="1429"/>
        <end position="1438"/>
    </location>
</feature>
<feature type="region of interest" description="Disordered" evidence="1">
    <location>
        <begin position="24"/>
        <end position="218"/>
    </location>
</feature>
<feature type="region of interest" description="Disordered" evidence="1">
    <location>
        <begin position="419"/>
        <end position="561"/>
    </location>
</feature>
<feature type="compositionally biased region" description="Polar residues" evidence="1">
    <location>
        <begin position="2482"/>
        <end position="2511"/>
    </location>
</feature>
<feature type="region of interest" description="Disordered" evidence="1">
    <location>
        <begin position="668"/>
        <end position="754"/>
    </location>
</feature>
<feature type="compositionally biased region" description="Basic and acidic residues" evidence="1">
    <location>
        <begin position="2596"/>
        <end position="2605"/>
    </location>
</feature>
<feature type="compositionally biased region" description="Basic and acidic residues" evidence="1">
    <location>
        <begin position="839"/>
        <end position="856"/>
    </location>
</feature>
<feature type="compositionally biased region" description="Basic and acidic residues" evidence="1">
    <location>
        <begin position="180"/>
        <end position="195"/>
    </location>
</feature>
<feature type="compositionally biased region" description="Polar residues" evidence="1">
    <location>
        <begin position="2973"/>
        <end position="2998"/>
    </location>
</feature>
<feature type="compositionally biased region" description="Basic and acidic residues" evidence="1">
    <location>
        <begin position="1369"/>
        <end position="1385"/>
    </location>
</feature>
<feature type="compositionally biased region" description="Polar residues" evidence="1">
    <location>
        <begin position="1829"/>
        <end position="1838"/>
    </location>
</feature>
<feature type="compositionally biased region" description="Basic and acidic residues" evidence="1">
    <location>
        <begin position="84"/>
        <end position="94"/>
    </location>
</feature>
<feature type="region of interest" description="Disordered" evidence="1">
    <location>
        <begin position="2817"/>
        <end position="2874"/>
    </location>
</feature>
<feature type="region of interest" description="Disordered" evidence="1">
    <location>
        <begin position="2451"/>
        <end position="2609"/>
    </location>
</feature>
<feature type="compositionally biased region" description="Low complexity" evidence="1">
    <location>
        <begin position="3025"/>
        <end position="3037"/>
    </location>
</feature>
<reference evidence="2" key="1">
    <citation type="submission" date="2020-12" db="EMBL/GenBank/DDBJ databases">
        <title>Metabolic potential, ecology and presence of endohyphal bacteria is reflected in genomic diversity of Mucoromycotina.</title>
        <authorList>
            <person name="Muszewska A."/>
            <person name="Okrasinska A."/>
            <person name="Steczkiewicz K."/>
            <person name="Drgas O."/>
            <person name="Orlowska M."/>
            <person name="Perlinska-Lenart U."/>
            <person name="Aleksandrzak-Piekarczyk T."/>
            <person name="Szatraj K."/>
            <person name="Zielenkiewicz U."/>
            <person name="Pilsyk S."/>
            <person name="Malc E."/>
            <person name="Mieczkowski P."/>
            <person name="Kruszewska J.S."/>
            <person name="Biernat P."/>
            <person name="Pawlowska J."/>
        </authorList>
    </citation>
    <scope>NUCLEOTIDE SEQUENCE</scope>
    <source>
        <strain evidence="2">WA0000017839</strain>
    </source>
</reference>
<feature type="compositionally biased region" description="Polar residues" evidence="1">
    <location>
        <begin position="1255"/>
        <end position="1267"/>
    </location>
</feature>
<feature type="compositionally biased region" description="Polar residues" evidence="1">
    <location>
        <begin position="33"/>
        <end position="62"/>
    </location>
</feature>
<feature type="compositionally biased region" description="Polar residues" evidence="1">
    <location>
        <begin position="3151"/>
        <end position="3161"/>
    </location>
</feature>
<feature type="compositionally biased region" description="Basic and acidic residues" evidence="1">
    <location>
        <begin position="468"/>
        <end position="490"/>
    </location>
</feature>
<feature type="compositionally biased region" description="Polar residues" evidence="1">
    <location>
        <begin position="1023"/>
        <end position="1039"/>
    </location>
</feature>
<feature type="compositionally biased region" description="Low complexity" evidence="1">
    <location>
        <begin position="1297"/>
        <end position="1307"/>
    </location>
</feature>
<feature type="compositionally biased region" description="Low complexity" evidence="1">
    <location>
        <begin position="1194"/>
        <end position="1204"/>
    </location>
</feature>
<feature type="compositionally biased region" description="Basic and acidic residues" evidence="1">
    <location>
        <begin position="1817"/>
        <end position="1828"/>
    </location>
</feature>
<feature type="compositionally biased region" description="Polar residues" evidence="1">
    <location>
        <begin position="2177"/>
        <end position="2191"/>
    </location>
</feature>
<feature type="compositionally biased region" description="Basic and acidic residues" evidence="1">
    <location>
        <begin position="589"/>
        <end position="603"/>
    </location>
</feature>
<feature type="compositionally biased region" description="Basic and acidic residues" evidence="1">
    <location>
        <begin position="2017"/>
        <end position="2028"/>
    </location>
</feature>
<feature type="compositionally biased region" description="Polar residues" evidence="1">
    <location>
        <begin position="2760"/>
        <end position="2804"/>
    </location>
</feature>
<feature type="compositionally biased region" description="Polar residues" evidence="1">
    <location>
        <begin position="3533"/>
        <end position="3548"/>
    </location>
</feature>
<accession>A0A8H7R7A3</accession>
<feature type="compositionally biased region" description="Polar residues" evidence="1">
    <location>
        <begin position="2348"/>
        <end position="2357"/>
    </location>
</feature>
<feature type="compositionally biased region" description="Basic and acidic residues" evidence="1">
    <location>
        <begin position="3196"/>
        <end position="3205"/>
    </location>
</feature>
<feature type="region of interest" description="Disordered" evidence="1">
    <location>
        <begin position="2696"/>
        <end position="2804"/>
    </location>
</feature>
<feature type="compositionally biased region" description="Low complexity" evidence="1">
    <location>
        <begin position="795"/>
        <end position="811"/>
    </location>
</feature>
<feature type="compositionally biased region" description="Acidic residues" evidence="1">
    <location>
        <begin position="1215"/>
        <end position="1225"/>
    </location>
</feature>
<feature type="compositionally biased region" description="Polar residues" evidence="1">
    <location>
        <begin position="1771"/>
        <end position="1781"/>
    </location>
</feature>
<evidence type="ECO:0000256" key="1">
    <source>
        <dbReference type="SAM" id="MobiDB-lite"/>
    </source>
</evidence>
<feature type="region of interest" description="Disordered" evidence="1">
    <location>
        <begin position="586"/>
        <end position="630"/>
    </location>
</feature>
<dbReference type="OrthoDB" id="2278319at2759"/>
<feature type="compositionally biased region" description="Polar residues" evidence="1">
    <location>
        <begin position="1792"/>
        <end position="1816"/>
    </location>
</feature>
<feature type="region of interest" description="Disordered" evidence="1">
    <location>
        <begin position="3374"/>
        <end position="3402"/>
    </location>
</feature>
<feature type="region of interest" description="Disordered" evidence="1">
    <location>
        <begin position="795"/>
        <end position="857"/>
    </location>
</feature>
<feature type="compositionally biased region" description="Polar residues" evidence="1">
    <location>
        <begin position="1147"/>
        <end position="1157"/>
    </location>
</feature>
<feature type="compositionally biased region" description="Basic and acidic residues" evidence="1">
    <location>
        <begin position="204"/>
        <end position="218"/>
    </location>
</feature>
<feature type="compositionally biased region" description="Polar residues" evidence="1">
    <location>
        <begin position="737"/>
        <end position="754"/>
    </location>
</feature>
<feature type="region of interest" description="Disordered" evidence="1">
    <location>
        <begin position="1927"/>
        <end position="1949"/>
    </location>
</feature>
<feature type="compositionally biased region" description="Low complexity" evidence="1">
    <location>
        <begin position="1100"/>
        <end position="1114"/>
    </location>
</feature>
<feature type="compositionally biased region" description="Basic and acidic residues" evidence="1">
    <location>
        <begin position="1164"/>
        <end position="1187"/>
    </location>
</feature>
<feature type="region of interest" description="Disordered" evidence="1">
    <location>
        <begin position="2971"/>
        <end position="3001"/>
    </location>
</feature>
<feature type="compositionally biased region" description="Polar residues" evidence="1">
    <location>
        <begin position="2532"/>
        <end position="2572"/>
    </location>
</feature>
<feature type="region of interest" description="Disordered" evidence="1">
    <location>
        <begin position="2221"/>
        <end position="2253"/>
    </location>
</feature>
<feature type="compositionally biased region" description="Polar residues" evidence="1">
    <location>
        <begin position="2451"/>
        <end position="2469"/>
    </location>
</feature>
<feature type="compositionally biased region" description="Low complexity" evidence="1">
    <location>
        <begin position="1394"/>
        <end position="1406"/>
    </location>
</feature>
<feature type="compositionally biased region" description="Acidic residues" evidence="1">
    <location>
        <begin position="683"/>
        <end position="692"/>
    </location>
</feature>
<feature type="compositionally biased region" description="Basic and acidic residues" evidence="1">
    <location>
        <begin position="1685"/>
        <end position="1719"/>
    </location>
</feature>
<proteinExistence type="predicted"/>
<feature type="region of interest" description="Disordered" evidence="1">
    <location>
        <begin position="1013"/>
        <end position="1520"/>
    </location>
</feature>
<feature type="compositionally biased region" description="Basic and acidic residues" evidence="1">
    <location>
        <begin position="2573"/>
        <end position="2583"/>
    </location>
</feature>
<feature type="compositionally biased region" description="Basic and acidic residues" evidence="1">
    <location>
        <begin position="1122"/>
        <end position="1145"/>
    </location>
</feature>
<feature type="compositionally biased region" description="Polar residues" evidence="1">
    <location>
        <begin position="2715"/>
        <end position="2734"/>
    </location>
</feature>
<evidence type="ECO:0000313" key="3">
    <source>
        <dbReference type="Proteomes" id="UP000603453"/>
    </source>
</evidence>
<feature type="compositionally biased region" description="Polar residues" evidence="1">
    <location>
        <begin position="3317"/>
        <end position="3326"/>
    </location>
</feature>
<comment type="caution">
    <text evidence="2">The sequence shown here is derived from an EMBL/GenBank/DDBJ whole genome shotgun (WGS) entry which is preliminary data.</text>
</comment>
<name>A0A8H7R7A3_9FUNG</name>
<feature type="compositionally biased region" description="Polar residues" evidence="1">
    <location>
        <begin position="351"/>
        <end position="366"/>
    </location>
</feature>
<feature type="compositionally biased region" description="Basic and acidic residues" evidence="1">
    <location>
        <begin position="2649"/>
        <end position="2666"/>
    </location>
</feature>
<feature type="compositionally biased region" description="Low complexity" evidence="1">
    <location>
        <begin position="233"/>
        <end position="246"/>
    </location>
</feature>
<feature type="compositionally biased region" description="Acidic residues" evidence="1">
    <location>
        <begin position="1066"/>
        <end position="1075"/>
    </location>
</feature>
<feature type="region of interest" description="Disordered" evidence="1">
    <location>
        <begin position="3313"/>
        <end position="3342"/>
    </location>
</feature>
<feature type="region of interest" description="Disordered" evidence="1">
    <location>
        <begin position="1535"/>
        <end position="1744"/>
    </location>
</feature>
<organism evidence="2 3">
    <name type="scientific">Mucor saturninus</name>
    <dbReference type="NCBI Taxonomy" id="64648"/>
    <lineage>
        <taxon>Eukaryota</taxon>
        <taxon>Fungi</taxon>
        <taxon>Fungi incertae sedis</taxon>
        <taxon>Mucoromycota</taxon>
        <taxon>Mucoromycotina</taxon>
        <taxon>Mucoromycetes</taxon>
        <taxon>Mucorales</taxon>
        <taxon>Mucorineae</taxon>
        <taxon>Mucoraceae</taxon>
        <taxon>Mucor</taxon>
    </lineage>
</organism>
<feature type="compositionally biased region" description="Basic and acidic residues" evidence="1">
    <location>
        <begin position="2515"/>
        <end position="2530"/>
    </location>
</feature>
<dbReference type="EMBL" id="JAEPRD010000044">
    <property type="protein sequence ID" value="KAG2204436.1"/>
    <property type="molecule type" value="Genomic_DNA"/>
</dbReference>
<feature type="compositionally biased region" description="Polar residues" evidence="1">
    <location>
        <begin position="491"/>
        <end position="531"/>
    </location>
</feature>
<feature type="compositionally biased region" description="Basic and acidic residues" evidence="1">
    <location>
        <begin position="2087"/>
        <end position="2117"/>
    </location>
</feature>
<feature type="compositionally biased region" description="Basic and acidic residues" evidence="1">
    <location>
        <begin position="3282"/>
        <end position="3294"/>
    </location>
</feature>
<feature type="compositionally biased region" description="Basic and acidic residues" evidence="1">
    <location>
        <begin position="1080"/>
        <end position="1090"/>
    </location>
</feature>
<feature type="compositionally biased region" description="Polar residues" evidence="1">
    <location>
        <begin position="2741"/>
        <end position="2752"/>
    </location>
</feature>
<feature type="compositionally biased region" description="Basic and acidic residues" evidence="1">
    <location>
        <begin position="2038"/>
        <end position="2052"/>
    </location>
</feature>
<feature type="compositionally biased region" description="Polar residues" evidence="1">
    <location>
        <begin position="3107"/>
        <end position="3131"/>
    </location>
</feature>
<feature type="compositionally biased region" description="Polar residues" evidence="1">
    <location>
        <begin position="3505"/>
        <end position="3522"/>
    </location>
</feature>
<feature type="compositionally biased region" description="Polar residues" evidence="1">
    <location>
        <begin position="2667"/>
        <end position="2684"/>
    </location>
</feature>
<protein>
    <submittedName>
        <fullName evidence="2">Uncharacterized protein</fullName>
    </submittedName>
</protein>
<feature type="compositionally biased region" description="Polar residues" evidence="1">
    <location>
        <begin position="3044"/>
        <end position="3067"/>
    </location>
</feature>
<feature type="region of interest" description="Disordered" evidence="1">
    <location>
        <begin position="3150"/>
        <end position="3301"/>
    </location>
</feature>
<feature type="compositionally biased region" description="Low complexity" evidence="1">
    <location>
        <begin position="532"/>
        <end position="549"/>
    </location>
</feature>
<dbReference type="Proteomes" id="UP000603453">
    <property type="component" value="Unassembled WGS sequence"/>
</dbReference>
<keyword evidence="3" id="KW-1185">Reference proteome</keyword>
<feature type="region of interest" description="Disordered" evidence="1">
    <location>
        <begin position="3497"/>
        <end position="3630"/>
    </location>
</feature>
<feature type="compositionally biased region" description="Basic and acidic residues" evidence="1">
    <location>
        <begin position="1315"/>
        <end position="1329"/>
    </location>
</feature>
<feature type="compositionally biased region" description="Basic and acidic residues" evidence="1">
    <location>
        <begin position="1652"/>
        <end position="1675"/>
    </location>
</feature>
<feature type="compositionally biased region" description="Basic and acidic residues" evidence="1">
    <location>
        <begin position="1727"/>
        <end position="1740"/>
    </location>
</feature>
<feature type="region of interest" description="Disordered" evidence="1">
    <location>
        <begin position="1964"/>
        <end position="2209"/>
    </location>
</feature>
<feature type="compositionally biased region" description="Polar residues" evidence="1">
    <location>
        <begin position="1497"/>
        <end position="1509"/>
    </location>
</feature>
<feature type="compositionally biased region" description="Polar residues" evidence="1">
    <location>
        <begin position="3585"/>
        <end position="3600"/>
    </location>
</feature>
<feature type="compositionally biased region" description="Low complexity" evidence="1">
    <location>
        <begin position="161"/>
        <end position="177"/>
    </location>
</feature>
<feature type="compositionally biased region" description="Polar residues" evidence="1">
    <location>
        <begin position="2390"/>
        <end position="2401"/>
    </location>
</feature>
<feature type="compositionally biased region" description="Polar residues" evidence="1">
    <location>
        <begin position="2055"/>
        <end position="2071"/>
    </location>
</feature>
<feature type="region of interest" description="Disordered" evidence="1">
    <location>
        <begin position="3435"/>
        <end position="3482"/>
    </location>
</feature>
<feature type="compositionally biased region" description="Polar residues" evidence="1">
    <location>
        <begin position="3248"/>
        <end position="3262"/>
    </location>
</feature>
<sequence length="3736" mass="404164">MTEHWNPINNWSKHRYEDRLESVNDEIDGASGSKLSGDTNVQHQDIEQLSYSNDDQDLSQPQREPVEVHPGDFGGYGIDLVQDSDLKNGSEDMVSRVPPTCYDTSKLKSSAPPIYQERPPLTHEKDIDFFGDSHVAGRGSRSTLDQDSLHRGSVNTLPSAGQRRGSTSSTQRRGSTSFGQDRESISSTQRHESSQKHRTSSTSRSHEESHDGSDERKSSLVDLAVDAVATVGAGAAAAASSVSDALMGHAKPSPTEEESKEMPSTWPNGKHPSDDTTDGHLNQKRRSSNISDNHSVQKERRASHSSHSHVSQSQRRGSHTSESLITQDQKRASRSYGGQTSNNNDYEHSSGRNSRPSFDYGHSNSLDYGHGAESQHWNREPAMHGQQACPYTHDNVKDDGTVCDKGALCQRVQEPIMHGQNPSYYGHDDSSRHQSNLHDGTTGYRKSNIAKARRWSEGWSRESSSLTDQHHAEDLRRDSQIEKANLDSHRTSQSRLDSNRSSQSRLESNHANQSRLQSSHASQSRLESNRASYPSVSQSSASQSNQSSTSRRRSSDILGLTSSQKTGQLAIENITSSSLHAAQFGTARKRSENISDSLLDRRQSTSSLSDSNDRSSSHSSSTSYANAVRRESRLHEDLDQTLEHAPGNKVKSFKGVLAAGGGGTVGNGLTNAQSLPQSGPAVDELEDDDDYVDSNLPPAWGDQPLPIPPRNPADVANDKDISTSTRTTRADTDLSTHATKANSSFSTHATQENSGFSTHNIHSATSAATANIGSTIKSAVGATTKAASQVANKAVTSTSTKSTTSAPVATPKTSKANEEFDEYDGIRVRGYSDNQDIDNNSHSETRVSQDHGYSRDHKSKGVFATASAAALGALGGLGFGHRSSASYLESEDDKYYDSHESSSDSTSTAEQHDEHVAPKGWLSNADGATPPPQKWSEINQNVKAKGWSKADRTLPTGTGHEDRNKGSASKTIDQEKSALDYDTSDSEVEEQSSKGIIAGVGAAVSGILGLSHKDAETHHAHGSASSQSYHVKKATSQAINGPDQGNHKIQPIGGGRYEVNEADRFEADEDDDFDSNESTGDSRHESRLENNETQNKSRRSSLLGAAAAVSSALGLDHKNKRSSRDHSSEYDTTHEDSTSGIDKAKSQTKQEVTTAPQTLAADVQDGHSSRFGSDHNKYGADTDDHRQQTKSSKGTLAGAAATVGGILGLSHGTNESEDDVTDDVSSESHNTGIPSERTKSIPSLPRDKVTDKQKITTAPQTLSADAQENSKESTAHRHDENQDTERRSSTDSKSGKGKIAGAAAAVGGMLGLNHGTKESETELHDHSSDHNGIGIPSERTKSIPTIPAQDSTSAGQKDKSKASYGYDVAHVEHSEDSKHVEDSHHSKSNKGVIAGATGAASAAAASVGNMLGLSHNNETSETETDSTSVQYEDTQIPSDRTKDVPGIPSKRGMFRSNKAKYGIPAERRKSVPGVKQYDQDDTDNSNARFKEGRRSSVESNDSSVYMSSESDAEQTKSGKGMISGAVAGAAATVGNMLGSKNKNSGSDNYDTQPTENEEYGISSDRTKSVPGIPSNSESRKSRSSESGYHESSRHESSRRKSSRYESSRYESNHREIQKNNHESIQDKHENHGKSAKGVISGASAAVGNALGLDHKESAHSTTDQKYDLPAERTKSVPDIPSNTESQDKSYNSHESSRRESHRDESENVNHYEYGQDNRYKFSQGGQDNRHDYKANNDHNKSNNGAVAGAAAAVGGALGLDHKKDRHESRQEQSIGSYNDSTQRIRRTENTGDDQNVTTAPQKLAGNNQSGVSSNNDDSNRFDHNRNSETSRYSSQNYDIDNRNMESSRYSSTQDSNNFESHNNSVKNAVADAASGVAGALGTNNHRKSTDTSGHYEGTLDYKKLPMTNERNTSIDRAYYGTDHTVGADVRGSRHNNNHKSTDNSGHYEGTYDYKKLPMTNERNTSIDRAYYGTDHTTGADVRGSRHNNNHTLGADVRGSRHNNDHTSGSDVRGSRYNSEHTADADVRGSRYNSIQGDSLRHSYDSNSYDKDYNGAGSNSVRSSYTSNQSEAGRTGRKKSAPGVPSKEFIEDNRRTSTQDIRHQSNQDRHHQDVHDTRYVSYQGTGQGANNSHIIGSSGLNQSQNQIGQVHNQSSEYRSGPVPSDRTKAVPTAPRGHGSNSQSDNFESYNLDSSKAERRRSSSKSGKGVISGSVAAVGGMLGLNHSEKDNQPSAPVSDRQYESAYNKTVDPNKPKKGVISGTVGAAGAAAGAAAATVGGALGIKNKDNDPDATDVLRRQGSSADQLEGFIPDQHNTYQDEQEYSSQDNQDYYNQSNQDYSSQVNEDHSNAQTNKTAVSTKDHRRFKPVLYIEDKPDQGFTTSKRHREINSKQDQGFTTTQRDYSIKEKQYQQRVKSERHPKISNVHRKSTGSDSGNKAAGVAALGGMFGSTMYDQSTSDRSQHTTKSNAQRDYYTQKVRADTQDSSQVQKASTGKQHMTYSQVARTGIQNNNSDEDVIRAQDHSRTKDYVRDTTGTEGYTQNNAQRNVNTQGYSQSNSGTQSQDYSQSNSHRNSYAERNIESYARRNTGTMDNNYGLRDDKAHATDHNTGGAGPIATTVAAAAATVGDALGLNKIDKKENSHPTHGSHAKSVDDKISSSARKDHTGDGNHSSMSHNAQKNYGNDANMMSHTYMRDSVQDNSRDNQMADTYSKPYDPSNTSNNAQKNFGQDDNMMSHTYMRDSVQSNSRDNQMADTYDDSYDPTSGQNETIPAHGNSSTQQDQEMASSRTLASENPYATHQSSGVTTAPQTLAAGNQYDESTQAVQDTSAHGISGSTATQSAQRSSGITTAPQTLAADNQYGGSTQGETGNDVYDLSENVYGNSTQDTAVNNSHVDAGKTDNHDKGVIAGAAGAVSAAAATVGGALGLNGKSDVEKDGVGTYDSSVKYQDHASQRNHSFPAKHNQEIRNDLQARATDSQATTKSTRTIPGSFTNGVSESRNNNITGTAAAGGITGATIGSKLNSHQNTTENWTENNNGTIHRGQTIPVSKNDNVTTPPQSLANGSQNQAPPVAPQRRDHVLNGQNHGQHGVTTQNGIASSNGLGPAGTANATGASALGSRNDTSESISSTRATTGKIVPDTRQQEIKGRQYDNFKNTPNTIDDINNPKRRNNSVTQGFRSKFSNAVRRLSGQSGGTSGERRMSDAEMYKSQQQSVDYQQSAFGNNQQTAFGGGSAFGNAPAPVYQERRQSGSSSVHQETRPSVQDNHHPLNRTEPNAGSRLGHVHTETSPIHESHQDLNNQPGTVHRIDTSDCPRHYNVRQNEPTVSHSNRRASRTGADSTTRTAVATAAAGATTIPRNENGNVYRTDPTEMHTHKAQHIDPATVRRHENVGTSSSLRDGQPLQHIKHTDTGVQENVQNANSLRDGQPLRHIKHVNAGAENSNSPRDGQPLQHIKHTDTGDLENVQTSNSLRDGHPLQHSQNPTAGAQENIQTTNSLRDGQPLQHFKSPTSGAQENIHTTNSLRDGQPLQHIKHTNTGAQENVQNSNSLRDGQPLQHFKSPTSGAQENIHTTNSLRDGQPLQHIKHTNTGAQENVQNSNSLRDGQPLQHFKSPTSGAQENIHTTNSLRDGQPLQHIKHTNTGAQENVQNSNSLRDGQPLQHINHNVAESGQHHGVKENYVRIPGVYSLKPAGTVDVDENGDVNLIKINEGTKAIKNVVKAEGVSVQDAAKLSSYHANQ</sequence>
<evidence type="ECO:0000313" key="2">
    <source>
        <dbReference type="EMBL" id="KAG2204436.1"/>
    </source>
</evidence>
<feature type="compositionally biased region" description="Basic and acidic residues" evidence="1">
    <location>
        <begin position="1577"/>
        <end position="1595"/>
    </location>
</feature>
<feature type="region of interest" description="Disordered" evidence="1">
    <location>
        <begin position="895"/>
        <end position="996"/>
    </location>
</feature>
<gene>
    <name evidence="2" type="ORF">INT47_005227</name>
</gene>
<feature type="region of interest" description="Disordered" evidence="1">
    <location>
        <begin position="1761"/>
        <end position="1861"/>
    </location>
</feature>
<feature type="compositionally biased region" description="Basic and acidic residues" evidence="1">
    <location>
        <begin position="2283"/>
        <end position="2296"/>
    </location>
</feature>
<feature type="region of interest" description="Disordered" evidence="1">
    <location>
        <begin position="3017"/>
        <end position="3134"/>
    </location>
</feature>
<feature type="compositionally biased region" description="Basic and acidic residues" evidence="1">
    <location>
        <begin position="1761"/>
        <end position="1770"/>
    </location>
</feature>
<feature type="compositionally biased region" description="Polar residues" evidence="1">
    <location>
        <begin position="2119"/>
        <end position="2156"/>
    </location>
</feature>